<organism evidence="2 3">
    <name type="scientific">Striga asiatica</name>
    <name type="common">Asiatic witchweed</name>
    <name type="synonym">Buchnera asiatica</name>
    <dbReference type="NCBI Taxonomy" id="4170"/>
    <lineage>
        <taxon>Eukaryota</taxon>
        <taxon>Viridiplantae</taxon>
        <taxon>Streptophyta</taxon>
        <taxon>Embryophyta</taxon>
        <taxon>Tracheophyta</taxon>
        <taxon>Spermatophyta</taxon>
        <taxon>Magnoliopsida</taxon>
        <taxon>eudicotyledons</taxon>
        <taxon>Gunneridae</taxon>
        <taxon>Pentapetalae</taxon>
        <taxon>asterids</taxon>
        <taxon>lamiids</taxon>
        <taxon>Lamiales</taxon>
        <taxon>Orobanchaceae</taxon>
        <taxon>Buchnereae</taxon>
        <taxon>Striga</taxon>
    </lineage>
</organism>
<evidence type="ECO:0000313" key="3">
    <source>
        <dbReference type="Proteomes" id="UP000325081"/>
    </source>
</evidence>
<accession>A0A5A7RIU7</accession>
<dbReference type="OrthoDB" id="4664297at2759"/>
<evidence type="ECO:0000256" key="1">
    <source>
        <dbReference type="SAM" id="MobiDB-lite"/>
    </source>
</evidence>
<name>A0A5A7RIU7_STRAF</name>
<keyword evidence="3" id="KW-1185">Reference proteome</keyword>
<dbReference type="AlphaFoldDB" id="A0A5A7RIU7"/>
<proteinExistence type="predicted"/>
<feature type="compositionally biased region" description="Basic residues" evidence="1">
    <location>
        <begin position="41"/>
        <end position="51"/>
    </location>
</feature>
<feature type="non-terminal residue" evidence="2">
    <location>
        <position position="1"/>
    </location>
</feature>
<evidence type="ECO:0000313" key="2">
    <source>
        <dbReference type="EMBL" id="GER57167.1"/>
    </source>
</evidence>
<dbReference type="EMBL" id="BKCP01013181">
    <property type="protein sequence ID" value="GER57167.1"/>
    <property type="molecule type" value="Genomic_DNA"/>
</dbReference>
<reference evidence="3" key="1">
    <citation type="journal article" date="2019" name="Curr. Biol.">
        <title>Genome Sequence of Striga asiatica Provides Insight into the Evolution of Plant Parasitism.</title>
        <authorList>
            <person name="Yoshida S."/>
            <person name="Kim S."/>
            <person name="Wafula E.K."/>
            <person name="Tanskanen J."/>
            <person name="Kim Y.M."/>
            <person name="Honaas L."/>
            <person name="Yang Z."/>
            <person name="Spallek T."/>
            <person name="Conn C.E."/>
            <person name="Ichihashi Y."/>
            <person name="Cheong K."/>
            <person name="Cui S."/>
            <person name="Der J.P."/>
            <person name="Gundlach H."/>
            <person name="Jiao Y."/>
            <person name="Hori C."/>
            <person name="Ishida J.K."/>
            <person name="Kasahara H."/>
            <person name="Kiba T."/>
            <person name="Kim M.S."/>
            <person name="Koo N."/>
            <person name="Laohavisit A."/>
            <person name="Lee Y.H."/>
            <person name="Lumba S."/>
            <person name="McCourt P."/>
            <person name="Mortimer J.C."/>
            <person name="Mutuku J.M."/>
            <person name="Nomura T."/>
            <person name="Sasaki-Sekimoto Y."/>
            <person name="Seto Y."/>
            <person name="Wang Y."/>
            <person name="Wakatake T."/>
            <person name="Sakakibara H."/>
            <person name="Demura T."/>
            <person name="Yamaguchi S."/>
            <person name="Yoneyama K."/>
            <person name="Manabe R.I."/>
            <person name="Nelson D.C."/>
            <person name="Schulman A.H."/>
            <person name="Timko M.P."/>
            <person name="dePamphilis C.W."/>
            <person name="Choi D."/>
            <person name="Shirasu K."/>
        </authorList>
    </citation>
    <scope>NUCLEOTIDE SEQUENCE [LARGE SCALE GENOMIC DNA]</scope>
    <source>
        <strain evidence="3">cv. UVA1</strain>
    </source>
</reference>
<comment type="caution">
    <text evidence="2">The sequence shown here is derived from an EMBL/GenBank/DDBJ whole genome shotgun (WGS) entry which is preliminary data.</text>
</comment>
<protein>
    <submittedName>
        <fullName evidence="2">Exodeoxyribonuclease 7 small subunit</fullName>
    </submittedName>
</protein>
<sequence>ERKKTHQLLNHSTSATSYGCLQPLIRTTTPKIRRYSNGGKKYNHTRRKKQTPKSFAKKIPTPQNLNQFFRGEKELKSSIAQKRNKKKFAVHKRSSVYNREMRRKLFNNGGAEFENVANPIVYILSQL</sequence>
<gene>
    <name evidence="2" type="ORF">STAS_34960</name>
</gene>
<feature type="non-terminal residue" evidence="2">
    <location>
        <position position="127"/>
    </location>
</feature>
<dbReference type="Proteomes" id="UP000325081">
    <property type="component" value="Unassembled WGS sequence"/>
</dbReference>
<feature type="region of interest" description="Disordered" evidence="1">
    <location>
        <begin position="33"/>
        <end position="59"/>
    </location>
</feature>